<dbReference type="Proteomes" id="UP000029868">
    <property type="component" value="Unassembled WGS sequence"/>
</dbReference>
<reference evidence="2 3" key="1">
    <citation type="submission" date="2014-08" db="EMBL/GenBank/DDBJ databases">
        <title>Genomic and Phenotypic Diversity of Colwellia psychrerythraea strains from Disparate Marine Basins.</title>
        <authorList>
            <person name="Techtmann S.M."/>
            <person name="Stelling S.C."/>
            <person name="Utturkar S.M."/>
            <person name="Alshibli N."/>
            <person name="Harris A."/>
            <person name="Brown S.D."/>
            <person name="Hazen T.C."/>
        </authorList>
    </citation>
    <scope>NUCLEOTIDE SEQUENCE [LARGE SCALE GENOMIC DNA]</scope>
    <source>
        <strain evidence="2 3">GAB14E</strain>
    </source>
</reference>
<protein>
    <recommendedName>
        <fullName evidence="4">DUF2306 domain-containing protein</fullName>
    </recommendedName>
</protein>
<dbReference type="RefSeq" id="WP_033084563.1">
    <property type="nucleotide sequence ID" value="NZ_JQEC01000074.1"/>
</dbReference>
<dbReference type="Pfam" id="PF10067">
    <property type="entry name" value="DUF2306"/>
    <property type="match status" value="1"/>
</dbReference>
<evidence type="ECO:0000256" key="1">
    <source>
        <dbReference type="SAM" id="Phobius"/>
    </source>
</evidence>
<evidence type="ECO:0000313" key="3">
    <source>
        <dbReference type="Proteomes" id="UP000029868"/>
    </source>
</evidence>
<keyword evidence="1" id="KW-0472">Membrane</keyword>
<feature type="transmembrane region" description="Helical" evidence="1">
    <location>
        <begin position="171"/>
        <end position="189"/>
    </location>
</feature>
<comment type="caution">
    <text evidence="2">The sequence shown here is derived from an EMBL/GenBank/DDBJ whole genome shotgun (WGS) entry which is preliminary data.</text>
</comment>
<sequence>MIISAISNLHILLGTVGLLAGAAALFSAKGAKLHRKAGNVFFVSMLIVSAIGSYIAYIKSDIPFSTALFTCLLGVFTFYLVATSWITVKRRAGERGLAEIAGLLFILATAIFSLTIGVDAAMSDTASKNGAPPMPIEVFYFFAGLAVFLALGDIWLIVRGGISGSQRIARHLWRMCMALFISVGILFMGNPQVFPMVLQKAAILSIPVLAMPVLIILVLMVYWLIKLLFTKSRKKSKQVADEVISLG</sequence>
<evidence type="ECO:0000313" key="2">
    <source>
        <dbReference type="EMBL" id="KGJ86840.1"/>
    </source>
</evidence>
<dbReference type="EMBL" id="JQEC01000074">
    <property type="protein sequence ID" value="KGJ86840.1"/>
    <property type="molecule type" value="Genomic_DNA"/>
</dbReference>
<feature type="transmembrane region" description="Helical" evidence="1">
    <location>
        <begin position="40"/>
        <end position="58"/>
    </location>
</feature>
<feature type="transmembrane region" description="Helical" evidence="1">
    <location>
        <begin position="100"/>
        <end position="118"/>
    </location>
</feature>
<feature type="transmembrane region" description="Helical" evidence="1">
    <location>
        <begin position="6"/>
        <end position="28"/>
    </location>
</feature>
<gene>
    <name evidence="2" type="ORF">GAB14E_4667</name>
</gene>
<dbReference type="OrthoDB" id="5653727at2"/>
<keyword evidence="1" id="KW-0812">Transmembrane</keyword>
<accession>A0A099K968</accession>
<feature type="transmembrane region" description="Helical" evidence="1">
    <location>
        <begin position="64"/>
        <end position="88"/>
    </location>
</feature>
<feature type="transmembrane region" description="Helical" evidence="1">
    <location>
        <begin position="138"/>
        <end position="159"/>
    </location>
</feature>
<dbReference type="AlphaFoldDB" id="A0A099K968"/>
<proteinExistence type="predicted"/>
<feature type="transmembrane region" description="Helical" evidence="1">
    <location>
        <begin position="201"/>
        <end position="225"/>
    </location>
</feature>
<organism evidence="2 3">
    <name type="scientific">Colwellia psychrerythraea</name>
    <name type="common">Vibrio psychroerythus</name>
    <dbReference type="NCBI Taxonomy" id="28229"/>
    <lineage>
        <taxon>Bacteria</taxon>
        <taxon>Pseudomonadati</taxon>
        <taxon>Pseudomonadota</taxon>
        <taxon>Gammaproteobacteria</taxon>
        <taxon>Alteromonadales</taxon>
        <taxon>Colwelliaceae</taxon>
        <taxon>Colwellia</taxon>
    </lineage>
</organism>
<name>A0A099K968_COLPS</name>
<keyword evidence="1" id="KW-1133">Transmembrane helix</keyword>
<evidence type="ECO:0008006" key="4">
    <source>
        <dbReference type="Google" id="ProtNLM"/>
    </source>
</evidence>
<dbReference type="InterPro" id="IPR018750">
    <property type="entry name" value="DUF2306_membrane"/>
</dbReference>
<dbReference type="PATRIC" id="fig|28229.3.peg.4656"/>